<evidence type="ECO:0000259" key="11">
    <source>
        <dbReference type="Pfam" id="PF24621"/>
    </source>
</evidence>
<dbReference type="SUPFAM" id="SSF56796">
    <property type="entry name" value="Dehydroquinate synthase-like"/>
    <property type="match status" value="1"/>
</dbReference>
<dbReference type="InterPro" id="IPR016037">
    <property type="entry name" value="DHQ_synth_AroB"/>
</dbReference>
<dbReference type="CDD" id="cd08195">
    <property type="entry name" value="DHQS"/>
    <property type="match status" value="1"/>
</dbReference>
<comment type="cofactor">
    <cofactor evidence="2">
        <name>Co(2+)</name>
        <dbReference type="ChEBI" id="CHEBI:48828"/>
    </cofactor>
</comment>
<dbReference type="AlphaFoldDB" id="A0A7C4JIC1"/>
<feature type="domain" description="3-dehydroquinate synthase N-terminal" evidence="10">
    <location>
        <begin position="58"/>
        <end position="169"/>
    </location>
</feature>
<dbReference type="PANTHER" id="PTHR43622:SF1">
    <property type="entry name" value="3-DEHYDROQUINATE SYNTHASE"/>
    <property type="match status" value="1"/>
</dbReference>
<dbReference type="InterPro" id="IPR030960">
    <property type="entry name" value="DHQS/DOIS_N"/>
</dbReference>
<proteinExistence type="predicted"/>
<reference evidence="13" key="1">
    <citation type="journal article" date="2020" name="mSystems">
        <title>Genome- and Community-Level Interaction Insights into Carbon Utilization and Element Cycling Functions of Hydrothermarchaeota in Hydrothermal Sediment.</title>
        <authorList>
            <person name="Zhou Z."/>
            <person name="Liu Y."/>
            <person name="Xu W."/>
            <person name="Pan J."/>
            <person name="Luo Z.H."/>
            <person name="Li M."/>
        </authorList>
    </citation>
    <scope>NUCLEOTIDE SEQUENCE [LARGE SCALE GENOMIC DNA]</scope>
    <source>
        <strain evidence="13">SpSt-637</strain>
        <strain evidence="12">SpSt-667</strain>
    </source>
</reference>
<evidence type="ECO:0000256" key="9">
    <source>
        <dbReference type="NCBIfam" id="TIGR01357"/>
    </source>
</evidence>
<evidence type="ECO:0000256" key="8">
    <source>
        <dbReference type="ARBA" id="ARBA00023285"/>
    </source>
</evidence>
<name>A0A7C4JIC1_9CREN</name>
<evidence type="ECO:0000313" key="12">
    <source>
        <dbReference type="EMBL" id="HGQ35715.1"/>
    </source>
</evidence>
<evidence type="ECO:0000256" key="3">
    <source>
        <dbReference type="ARBA" id="ARBA00022723"/>
    </source>
</evidence>
<dbReference type="PANTHER" id="PTHR43622">
    <property type="entry name" value="3-DEHYDROQUINATE SYNTHASE"/>
    <property type="match status" value="1"/>
</dbReference>
<dbReference type="GO" id="GO:0005737">
    <property type="term" value="C:cytoplasm"/>
    <property type="evidence" value="ECO:0007669"/>
    <property type="project" value="InterPro"/>
</dbReference>
<dbReference type="Gene3D" id="1.20.1090.10">
    <property type="entry name" value="Dehydroquinate synthase-like - alpha domain"/>
    <property type="match status" value="1"/>
</dbReference>
<evidence type="ECO:0000256" key="7">
    <source>
        <dbReference type="ARBA" id="ARBA00023239"/>
    </source>
</evidence>
<dbReference type="Gene3D" id="3.40.50.1970">
    <property type="match status" value="1"/>
</dbReference>
<protein>
    <recommendedName>
        <fullName evidence="9">3-dehydroquinate synthase</fullName>
        <ecNumber evidence="9">4.2.3.4</ecNumber>
    </recommendedName>
</protein>
<sequence>MNVLEEEICCRRTKVVVGRNAVEYLRNEVRGGKVILIKQKAVDVNRVVKVLDGEVYEITLEGVEQDKDIEKAFSIVNYMYSIGMQRNDYVVAVGGGTLTDVAGFISSLYMRGVKLVNIPTTLLGMVDAALGGKNGVNFRGVKNIIGTFYQPDLVVADLGFLDTLPQEEYLNGLAEVVKYGISLDRGFFDYLRDHVDEVLKKKDEAVEYMVYRSMKNKLGIVKEDPLELKGVRIVLNFGHTFGHAIESASGFTVKHGKAVALGMAMETMFGVEIGATKEYCIELVVDMLRRYDLPTSMEDLEVDVDMKKVIEAVNRDKKRYGGSISMPILIDIGSWIRVDVPLDKVVGYLSKWIG</sequence>
<evidence type="ECO:0000259" key="10">
    <source>
        <dbReference type="Pfam" id="PF01761"/>
    </source>
</evidence>
<dbReference type="Pfam" id="PF01761">
    <property type="entry name" value="DHQ_synthase"/>
    <property type="match status" value="1"/>
</dbReference>
<dbReference type="InterPro" id="IPR030963">
    <property type="entry name" value="DHQ_synth_fam"/>
</dbReference>
<evidence type="ECO:0000256" key="5">
    <source>
        <dbReference type="ARBA" id="ARBA00022833"/>
    </source>
</evidence>
<dbReference type="GO" id="GO:0003856">
    <property type="term" value="F:3-dehydroquinate synthase activity"/>
    <property type="evidence" value="ECO:0007669"/>
    <property type="project" value="UniProtKB-UniRule"/>
</dbReference>
<dbReference type="Pfam" id="PF24621">
    <property type="entry name" value="DHQS_C"/>
    <property type="match status" value="1"/>
</dbReference>
<dbReference type="EC" id="4.2.3.4" evidence="9"/>
<keyword evidence="7 13" id="KW-0456">Lyase</keyword>
<dbReference type="GO" id="GO:0009073">
    <property type="term" value="P:aromatic amino acid family biosynthetic process"/>
    <property type="evidence" value="ECO:0007669"/>
    <property type="project" value="InterPro"/>
</dbReference>
<dbReference type="EMBL" id="DTCK01000019">
    <property type="protein sequence ID" value="HGQ35715.1"/>
    <property type="molecule type" value="Genomic_DNA"/>
</dbReference>
<comment type="caution">
    <text evidence="13">The sequence shown here is derived from an EMBL/GenBank/DDBJ whole genome shotgun (WGS) entry which is preliminary data.</text>
</comment>
<evidence type="ECO:0000256" key="6">
    <source>
        <dbReference type="ARBA" id="ARBA00023027"/>
    </source>
</evidence>
<keyword evidence="5" id="KW-0862">Zinc</keyword>
<dbReference type="PIRSF" id="PIRSF001455">
    <property type="entry name" value="DHQ_synth"/>
    <property type="match status" value="1"/>
</dbReference>
<dbReference type="EMBL" id="DTBD01000003">
    <property type="protein sequence ID" value="HGQ63644.1"/>
    <property type="molecule type" value="Genomic_DNA"/>
</dbReference>
<gene>
    <name evidence="13" type="primary">aroB</name>
    <name evidence="13" type="ORF">ENU08_00115</name>
    <name evidence="12" type="ORF">ENU41_03440</name>
</gene>
<feature type="domain" description="3-dehydroquinate synthase C-terminal" evidence="11">
    <location>
        <begin position="172"/>
        <end position="318"/>
    </location>
</feature>
<evidence type="ECO:0000256" key="4">
    <source>
        <dbReference type="ARBA" id="ARBA00022741"/>
    </source>
</evidence>
<keyword evidence="8" id="KW-0170">Cobalt</keyword>
<dbReference type="GO" id="GO:0009423">
    <property type="term" value="P:chorismate biosynthetic process"/>
    <property type="evidence" value="ECO:0007669"/>
    <property type="project" value="UniProtKB-UniRule"/>
</dbReference>
<keyword evidence="6" id="KW-0520">NAD</keyword>
<keyword evidence="4" id="KW-0547">Nucleotide-binding</keyword>
<keyword evidence="3" id="KW-0479">Metal-binding</keyword>
<organism evidence="13">
    <name type="scientific">Ignisphaera aggregans</name>
    <dbReference type="NCBI Taxonomy" id="334771"/>
    <lineage>
        <taxon>Archaea</taxon>
        <taxon>Thermoproteota</taxon>
        <taxon>Thermoprotei</taxon>
        <taxon>Desulfurococcales</taxon>
        <taxon>Desulfurococcaceae</taxon>
        <taxon>Ignisphaera</taxon>
    </lineage>
</organism>
<dbReference type="InterPro" id="IPR050071">
    <property type="entry name" value="Dehydroquinate_synthase"/>
</dbReference>
<dbReference type="NCBIfam" id="TIGR01357">
    <property type="entry name" value="aroB"/>
    <property type="match status" value="1"/>
</dbReference>
<evidence type="ECO:0000256" key="2">
    <source>
        <dbReference type="ARBA" id="ARBA00001941"/>
    </source>
</evidence>
<comment type="cofactor">
    <cofactor evidence="1">
        <name>NAD(+)</name>
        <dbReference type="ChEBI" id="CHEBI:57540"/>
    </cofactor>
</comment>
<evidence type="ECO:0000313" key="13">
    <source>
        <dbReference type="EMBL" id="HGQ63644.1"/>
    </source>
</evidence>
<dbReference type="InterPro" id="IPR056179">
    <property type="entry name" value="DHQS_C"/>
</dbReference>
<dbReference type="GO" id="GO:0000166">
    <property type="term" value="F:nucleotide binding"/>
    <property type="evidence" value="ECO:0007669"/>
    <property type="project" value="UniProtKB-KW"/>
</dbReference>
<accession>A0A7C4JIC1</accession>
<dbReference type="GO" id="GO:0046872">
    <property type="term" value="F:metal ion binding"/>
    <property type="evidence" value="ECO:0007669"/>
    <property type="project" value="UniProtKB-KW"/>
</dbReference>
<evidence type="ECO:0000256" key="1">
    <source>
        <dbReference type="ARBA" id="ARBA00001911"/>
    </source>
</evidence>